<reference evidence="2" key="1">
    <citation type="journal article" date="2019" name="Int. J. Syst. Evol. Microbiol.">
        <title>The Global Catalogue of Microorganisms (GCM) 10K type strain sequencing project: providing services to taxonomists for standard genome sequencing and annotation.</title>
        <authorList>
            <consortium name="The Broad Institute Genomics Platform"/>
            <consortium name="The Broad Institute Genome Sequencing Center for Infectious Disease"/>
            <person name="Wu L."/>
            <person name="Ma J."/>
        </authorList>
    </citation>
    <scope>NUCLEOTIDE SEQUENCE [LARGE SCALE GENOMIC DNA]</scope>
    <source>
        <strain evidence="2">JCM 17460</strain>
    </source>
</reference>
<keyword evidence="2" id="KW-1185">Reference proteome</keyword>
<dbReference type="InterPro" id="IPR029063">
    <property type="entry name" value="SAM-dependent_MTases_sf"/>
</dbReference>
<accession>A0ABP6VVK8</accession>
<evidence type="ECO:0000313" key="1">
    <source>
        <dbReference type="EMBL" id="GAA3540530.1"/>
    </source>
</evidence>
<dbReference type="InterPro" id="IPR052613">
    <property type="entry name" value="LicD_transferase"/>
</dbReference>
<evidence type="ECO:0000313" key="2">
    <source>
        <dbReference type="Proteomes" id="UP001500301"/>
    </source>
</evidence>
<dbReference type="Proteomes" id="UP001500301">
    <property type="component" value="Unassembled WGS sequence"/>
</dbReference>
<dbReference type="SUPFAM" id="SSF53335">
    <property type="entry name" value="S-adenosyl-L-methionine-dependent methyltransferases"/>
    <property type="match status" value="1"/>
</dbReference>
<name>A0ABP6VVK8_9ACTN</name>
<sequence>MEGAEMTDLAVATVDAEGLVLRGVAEDRALDVLFDERRIWSFWSVRDTEPSPSGAEGERRIAWPERMLRFLDGPTRLRVRDHVAGTVVHDEETTFGTGSERIAFVNKQGLPIALDKSGRFHPEFSVRSGDQLEPLLEAMHLVIAILEEEGIAAFPAYGTLLGAVREQDFLGHDSDADLGYVSRHLAPVDVVRESFRLQRALVERGMATFRYSGAAFRIDVEESDGSVRGLDLFGGFFPGDGKLYLMGEVGVEFREEWIFPLSTVTLAGHEFPAPAEPERLLEAMYGPHWKVPDPAFKFETSAEVKMRLDNWFRGLSPYRRDWQTDPAHRKGDVNAPASDLALGLAADIPEGTHVLDVGAGRGSDALHLARQGFRTTAYDYVPLTLRKAARVAGREGAALEVRMISLTQLRSVLGEGARVARQAGPRAMLARHVLDATTERGREGLLRFAAMTLRGGGRLHAEFATGEGEAGPGLYPVSLDGVVASIERFEGSVVSTDVEPGGPDRAGRAVVVAQW</sequence>
<proteinExistence type="predicted"/>
<dbReference type="Gene3D" id="3.40.50.150">
    <property type="entry name" value="Vaccinia Virus protein VP39"/>
    <property type="match status" value="1"/>
</dbReference>
<dbReference type="EMBL" id="BAABBB010000015">
    <property type="protein sequence ID" value="GAA3540530.1"/>
    <property type="molecule type" value="Genomic_DNA"/>
</dbReference>
<dbReference type="PANTHER" id="PTHR13627">
    <property type="entry name" value="FUKUTIN RELATED PROTEIN"/>
    <property type="match status" value="1"/>
</dbReference>
<gene>
    <name evidence="1" type="ORF">GCM10022263_29970</name>
</gene>
<dbReference type="PANTHER" id="PTHR13627:SF31">
    <property type="entry name" value="RIBITOL 5-PHOSPHATE TRANSFERASE FKRP"/>
    <property type="match status" value="1"/>
</dbReference>
<evidence type="ECO:0008006" key="3">
    <source>
        <dbReference type="Google" id="ProtNLM"/>
    </source>
</evidence>
<organism evidence="1 2">
    <name type="scientific">Nocardioides daeguensis</name>
    <dbReference type="NCBI Taxonomy" id="908359"/>
    <lineage>
        <taxon>Bacteria</taxon>
        <taxon>Bacillati</taxon>
        <taxon>Actinomycetota</taxon>
        <taxon>Actinomycetes</taxon>
        <taxon>Propionibacteriales</taxon>
        <taxon>Nocardioidaceae</taxon>
        <taxon>Nocardioides</taxon>
    </lineage>
</organism>
<comment type="caution">
    <text evidence="1">The sequence shown here is derived from an EMBL/GenBank/DDBJ whole genome shotgun (WGS) entry which is preliminary data.</text>
</comment>
<protein>
    <recommendedName>
        <fullName evidence="3">Class I SAM-dependent methyltransferase</fullName>
    </recommendedName>
</protein>